<dbReference type="Proteomes" id="UP000268162">
    <property type="component" value="Unassembled WGS sequence"/>
</dbReference>
<dbReference type="AlphaFoldDB" id="A0A4P9ZMC0"/>
<feature type="compositionally biased region" description="Polar residues" evidence="6">
    <location>
        <begin position="18"/>
        <end position="30"/>
    </location>
</feature>
<accession>A0A4P9ZMC0</accession>
<feature type="transmembrane region" description="Helical" evidence="7">
    <location>
        <begin position="154"/>
        <end position="172"/>
    </location>
</feature>
<dbReference type="PANTHER" id="PTHR23504">
    <property type="entry name" value="MAJOR FACILITATOR SUPERFAMILY DOMAIN-CONTAINING PROTEIN 10"/>
    <property type="match status" value="1"/>
</dbReference>
<sequence>MSDRHAGSTRYQGGLSDAPSTLTTGSRPTTNCPPPTGLSSPGNSSPYTTPHITPLPRRQITVLLMMGVTEPTSFTVLFPFVYLMVRDFHITTDPKAIGLYVGMVASAFPMARLSTGMLWGFLSDRVGRRPILLTGVMGSIVCSLLFGLSHSQLWVILVRAVWGGLNGSFHIAKSIFAEITDETNQAKAFSLLPCCRNLGIILGPMIGGLLSNPVENYSRVFGESALFANNASQNSASTMVPCSYDTATQSTHYNTYQGNGIKKPSPDAEGGTNGGAESSTGLNSPSSPVGKPPLSARESLAIAFNRDTLKFIAGYFGLALLAIMFDELHPVWAATDPDLGGIGLTVQTIGLTLSTSGAAVLYVQIVAYPKVQRYLGSLLRFRYGAILFSVLLFTFPFISSLEAYRRTAPYNTADSSSTFASPGQQQPIRLITWIALIVALFAKVCGNTFCFTSAHLLINNSVPSREALGTVNGFSQSVGSLAKAIGPIMAGALWSWSLANGYSFSLDYHFIFIIASLIALATYLVTFTWHPRINRQAFAKTTSKSVQPGGNANRAV</sequence>
<evidence type="ECO:0000313" key="9">
    <source>
        <dbReference type="EMBL" id="RKP34343.1"/>
    </source>
</evidence>
<gene>
    <name evidence="9" type="ORF">BJ085DRAFT_39228</name>
</gene>
<dbReference type="Pfam" id="PF07690">
    <property type="entry name" value="MFS_1"/>
    <property type="match status" value="1"/>
</dbReference>
<evidence type="ECO:0000256" key="5">
    <source>
        <dbReference type="ARBA" id="ARBA00023136"/>
    </source>
</evidence>
<proteinExistence type="predicted"/>
<dbReference type="PROSITE" id="PS50850">
    <property type="entry name" value="MFS"/>
    <property type="match status" value="1"/>
</dbReference>
<dbReference type="GO" id="GO:0016020">
    <property type="term" value="C:membrane"/>
    <property type="evidence" value="ECO:0007669"/>
    <property type="project" value="UniProtKB-SubCell"/>
</dbReference>
<evidence type="ECO:0000256" key="3">
    <source>
        <dbReference type="ARBA" id="ARBA00022692"/>
    </source>
</evidence>
<dbReference type="SUPFAM" id="SSF103473">
    <property type="entry name" value="MFS general substrate transporter"/>
    <property type="match status" value="1"/>
</dbReference>
<evidence type="ECO:0000256" key="7">
    <source>
        <dbReference type="SAM" id="Phobius"/>
    </source>
</evidence>
<feature type="transmembrane region" description="Helical" evidence="7">
    <location>
        <begin position="131"/>
        <end position="148"/>
    </location>
</feature>
<evidence type="ECO:0000256" key="4">
    <source>
        <dbReference type="ARBA" id="ARBA00022989"/>
    </source>
</evidence>
<evidence type="ECO:0000256" key="2">
    <source>
        <dbReference type="ARBA" id="ARBA00022448"/>
    </source>
</evidence>
<feature type="compositionally biased region" description="Polar residues" evidence="6">
    <location>
        <begin position="275"/>
        <end position="287"/>
    </location>
</feature>
<organism evidence="9 10">
    <name type="scientific">Dimargaris cristalligena</name>
    <dbReference type="NCBI Taxonomy" id="215637"/>
    <lineage>
        <taxon>Eukaryota</taxon>
        <taxon>Fungi</taxon>
        <taxon>Fungi incertae sedis</taxon>
        <taxon>Zoopagomycota</taxon>
        <taxon>Kickxellomycotina</taxon>
        <taxon>Dimargaritomycetes</taxon>
        <taxon>Dimargaritales</taxon>
        <taxon>Dimargaritaceae</taxon>
        <taxon>Dimargaris</taxon>
    </lineage>
</organism>
<feature type="compositionally biased region" description="Polar residues" evidence="6">
    <location>
        <begin position="37"/>
        <end position="51"/>
    </location>
</feature>
<dbReference type="PRINTS" id="PR01035">
    <property type="entry name" value="TCRTETA"/>
</dbReference>
<keyword evidence="4 7" id="KW-1133">Transmembrane helix</keyword>
<keyword evidence="3 7" id="KW-0812">Transmembrane</keyword>
<dbReference type="EMBL" id="ML003242">
    <property type="protein sequence ID" value="RKP34343.1"/>
    <property type="molecule type" value="Genomic_DNA"/>
</dbReference>
<protein>
    <submittedName>
        <fullName evidence="9">Major facilitator superfamily domain-containing protein</fullName>
    </submittedName>
</protein>
<dbReference type="InterPro" id="IPR036259">
    <property type="entry name" value="MFS_trans_sf"/>
</dbReference>
<keyword evidence="5 7" id="KW-0472">Membrane</keyword>
<evidence type="ECO:0000259" key="8">
    <source>
        <dbReference type="PROSITE" id="PS50850"/>
    </source>
</evidence>
<evidence type="ECO:0000256" key="1">
    <source>
        <dbReference type="ARBA" id="ARBA00004141"/>
    </source>
</evidence>
<dbReference type="InterPro" id="IPR001958">
    <property type="entry name" value="Tet-R_TetA/multi-R_MdtG-like"/>
</dbReference>
<name>A0A4P9ZMC0_9FUNG</name>
<evidence type="ECO:0000256" key="6">
    <source>
        <dbReference type="SAM" id="MobiDB-lite"/>
    </source>
</evidence>
<feature type="transmembrane region" description="Helical" evidence="7">
    <location>
        <begin position="345"/>
        <end position="369"/>
    </location>
</feature>
<reference evidence="10" key="1">
    <citation type="journal article" date="2018" name="Nat. Microbiol.">
        <title>Leveraging single-cell genomics to expand the fungal tree of life.</title>
        <authorList>
            <person name="Ahrendt S.R."/>
            <person name="Quandt C.A."/>
            <person name="Ciobanu D."/>
            <person name="Clum A."/>
            <person name="Salamov A."/>
            <person name="Andreopoulos B."/>
            <person name="Cheng J.F."/>
            <person name="Woyke T."/>
            <person name="Pelin A."/>
            <person name="Henrissat B."/>
            <person name="Reynolds N.K."/>
            <person name="Benny G.L."/>
            <person name="Smith M.E."/>
            <person name="James T.Y."/>
            <person name="Grigoriev I.V."/>
        </authorList>
    </citation>
    <scope>NUCLEOTIDE SEQUENCE [LARGE SCALE GENOMIC DNA]</scope>
    <source>
        <strain evidence="10">RSA 468</strain>
    </source>
</reference>
<feature type="transmembrane region" description="Helical" evidence="7">
    <location>
        <begin position="62"/>
        <end position="85"/>
    </location>
</feature>
<dbReference type="PANTHER" id="PTHR23504:SF15">
    <property type="entry name" value="MAJOR FACILITATOR SUPERFAMILY (MFS) PROFILE DOMAIN-CONTAINING PROTEIN"/>
    <property type="match status" value="1"/>
</dbReference>
<dbReference type="GO" id="GO:0022857">
    <property type="term" value="F:transmembrane transporter activity"/>
    <property type="evidence" value="ECO:0007669"/>
    <property type="project" value="InterPro"/>
</dbReference>
<feature type="transmembrane region" description="Helical" evidence="7">
    <location>
        <begin position="381"/>
        <end position="401"/>
    </location>
</feature>
<feature type="transmembrane region" description="Helical" evidence="7">
    <location>
        <begin position="430"/>
        <end position="458"/>
    </location>
</feature>
<dbReference type="InterPro" id="IPR020846">
    <property type="entry name" value="MFS_dom"/>
</dbReference>
<comment type="subcellular location">
    <subcellularLocation>
        <location evidence="1">Membrane</location>
        <topology evidence="1">Multi-pass membrane protein</topology>
    </subcellularLocation>
</comment>
<keyword evidence="10" id="KW-1185">Reference proteome</keyword>
<feature type="transmembrane region" description="Helical" evidence="7">
    <location>
        <begin position="478"/>
        <end position="496"/>
    </location>
</feature>
<dbReference type="CDD" id="cd17330">
    <property type="entry name" value="MFS_SLC46_TetA_like"/>
    <property type="match status" value="1"/>
</dbReference>
<feature type="domain" description="Major facilitator superfamily (MFS) profile" evidence="8">
    <location>
        <begin position="59"/>
        <end position="534"/>
    </location>
</feature>
<dbReference type="InterPro" id="IPR011701">
    <property type="entry name" value="MFS"/>
</dbReference>
<evidence type="ECO:0000313" key="10">
    <source>
        <dbReference type="Proteomes" id="UP000268162"/>
    </source>
</evidence>
<keyword evidence="2" id="KW-0813">Transport</keyword>
<feature type="region of interest" description="Disordered" evidence="6">
    <location>
        <begin position="255"/>
        <end position="292"/>
    </location>
</feature>
<dbReference type="Gene3D" id="1.20.1250.20">
    <property type="entry name" value="MFS general substrate transporter like domains"/>
    <property type="match status" value="2"/>
</dbReference>
<feature type="transmembrane region" description="Helical" evidence="7">
    <location>
        <begin position="308"/>
        <end position="325"/>
    </location>
</feature>
<feature type="region of interest" description="Disordered" evidence="6">
    <location>
        <begin position="1"/>
        <end position="52"/>
    </location>
</feature>
<feature type="transmembrane region" description="Helical" evidence="7">
    <location>
        <begin position="97"/>
        <end position="119"/>
    </location>
</feature>
<feature type="transmembrane region" description="Helical" evidence="7">
    <location>
        <begin position="508"/>
        <end position="529"/>
    </location>
</feature>